<reference evidence="2 3" key="1">
    <citation type="submission" date="2021-01" db="EMBL/GenBank/DDBJ databases">
        <title>Whole genome shotgun sequence of Asanoa siamensis NBRC 107932.</title>
        <authorList>
            <person name="Komaki H."/>
            <person name="Tamura T."/>
        </authorList>
    </citation>
    <scope>NUCLEOTIDE SEQUENCE [LARGE SCALE GENOMIC DNA]</scope>
    <source>
        <strain evidence="2 3">NBRC 107932</strain>
    </source>
</reference>
<keyword evidence="3" id="KW-1185">Reference proteome</keyword>
<dbReference type="InterPro" id="IPR006311">
    <property type="entry name" value="TAT_signal"/>
</dbReference>
<dbReference type="RefSeq" id="WP_203711483.1">
    <property type="nucleotide sequence ID" value="NZ_BONE01000008.1"/>
</dbReference>
<feature type="chain" id="PRO_5046613641" evidence="1">
    <location>
        <begin position="38"/>
        <end position="61"/>
    </location>
</feature>
<keyword evidence="1" id="KW-0732">Signal</keyword>
<gene>
    <name evidence="2" type="ORF">Asi02nite_15470</name>
</gene>
<accession>A0ABQ4CL71</accession>
<name>A0ABQ4CL71_9ACTN</name>
<feature type="signal peptide" evidence="1">
    <location>
        <begin position="1"/>
        <end position="37"/>
    </location>
</feature>
<organism evidence="2 3">
    <name type="scientific">Asanoa siamensis</name>
    <dbReference type="NCBI Taxonomy" id="926357"/>
    <lineage>
        <taxon>Bacteria</taxon>
        <taxon>Bacillati</taxon>
        <taxon>Actinomycetota</taxon>
        <taxon>Actinomycetes</taxon>
        <taxon>Micromonosporales</taxon>
        <taxon>Micromonosporaceae</taxon>
        <taxon>Asanoa</taxon>
    </lineage>
</organism>
<dbReference type="Proteomes" id="UP000604117">
    <property type="component" value="Unassembled WGS sequence"/>
</dbReference>
<comment type="caution">
    <text evidence="2">The sequence shown here is derived from an EMBL/GenBank/DDBJ whole genome shotgun (WGS) entry which is preliminary data.</text>
</comment>
<protein>
    <submittedName>
        <fullName evidence="2">Uncharacterized protein</fullName>
    </submittedName>
</protein>
<evidence type="ECO:0000313" key="3">
    <source>
        <dbReference type="Proteomes" id="UP000604117"/>
    </source>
</evidence>
<evidence type="ECO:0000313" key="2">
    <source>
        <dbReference type="EMBL" id="GIF72029.1"/>
    </source>
</evidence>
<sequence length="61" mass="5969">MTVFPSRRLGRRAVLGLPALAAAAVTVTATASPAAAAAPKAKAPECVADLITAEPSLARGA</sequence>
<evidence type="ECO:0000256" key="1">
    <source>
        <dbReference type="SAM" id="SignalP"/>
    </source>
</evidence>
<dbReference type="EMBL" id="BONE01000008">
    <property type="protein sequence ID" value="GIF72029.1"/>
    <property type="molecule type" value="Genomic_DNA"/>
</dbReference>
<proteinExistence type="predicted"/>
<dbReference type="PROSITE" id="PS51318">
    <property type="entry name" value="TAT"/>
    <property type="match status" value="1"/>
</dbReference>